<gene>
    <name evidence="2" type="ORF">HAX54_027377</name>
</gene>
<evidence type="ECO:0000313" key="3">
    <source>
        <dbReference type="Proteomes" id="UP000823775"/>
    </source>
</evidence>
<evidence type="ECO:0000313" key="2">
    <source>
        <dbReference type="EMBL" id="MCD9641285.1"/>
    </source>
</evidence>
<comment type="caution">
    <text evidence="2">The sequence shown here is derived from an EMBL/GenBank/DDBJ whole genome shotgun (WGS) entry which is preliminary data.</text>
</comment>
<protein>
    <submittedName>
        <fullName evidence="2">Uncharacterized protein</fullName>
    </submittedName>
</protein>
<reference evidence="2 3" key="1">
    <citation type="journal article" date="2021" name="BMC Genomics">
        <title>Datura genome reveals duplications of psychoactive alkaloid biosynthetic genes and high mutation rate following tissue culture.</title>
        <authorList>
            <person name="Rajewski A."/>
            <person name="Carter-House D."/>
            <person name="Stajich J."/>
            <person name="Litt A."/>
        </authorList>
    </citation>
    <scope>NUCLEOTIDE SEQUENCE [LARGE SCALE GENOMIC DNA]</scope>
    <source>
        <strain evidence="2">AR-01</strain>
    </source>
</reference>
<keyword evidence="3" id="KW-1185">Reference proteome</keyword>
<accession>A0ABS8V2B1</accession>
<feature type="compositionally biased region" description="Basic residues" evidence="1">
    <location>
        <begin position="120"/>
        <end position="131"/>
    </location>
</feature>
<sequence>MKEVFGFQIPDLLFRDGPLLVREDGEREGKKILARGRGRGEGGIRRWEGLFFRRVLTESGRKGRKWDVRCGFGVVRVRGEKRGGLGVPAAAGSNGGFPAMVFIGGLSEVEGKRGGDGARAKGKRKREGLRKGKKENGKMFRFLGRGG</sequence>
<dbReference type="EMBL" id="JACEIK010003319">
    <property type="protein sequence ID" value="MCD9641285.1"/>
    <property type="molecule type" value="Genomic_DNA"/>
</dbReference>
<evidence type="ECO:0000256" key="1">
    <source>
        <dbReference type="SAM" id="MobiDB-lite"/>
    </source>
</evidence>
<name>A0ABS8V2B1_DATST</name>
<feature type="region of interest" description="Disordered" evidence="1">
    <location>
        <begin position="111"/>
        <end position="131"/>
    </location>
</feature>
<organism evidence="2 3">
    <name type="scientific">Datura stramonium</name>
    <name type="common">Jimsonweed</name>
    <name type="synonym">Common thornapple</name>
    <dbReference type="NCBI Taxonomy" id="4076"/>
    <lineage>
        <taxon>Eukaryota</taxon>
        <taxon>Viridiplantae</taxon>
        <taxon>Streptophyta</taxon>
        <taxon>Embryophyta</taxon>
        <taxon>Tracheophyta</taxon>
        <taxon>Spermatophyta</taxon>
        <taxon>Magnoliopsida</taxon>
        <taxon>eudicotyledons</taxon>
        <taxon>Gunneridae</taxon>
        <taxon>Pentapetalae</taxon>
        <taxon>asterids</taxon>
        <taxon>lamiids</taxon>
        <taxon>Solanales</taxon>
        <taxon>Solanaceae</taxon>
        <taxon>Solanoideae</taxon>
        <taxon>Datureae</taxon>
        <taxon>Datura</taxon>
    </lineage>
</organism>
<proteinExistence type="predicted"/>
<dbReference type="Proteomes" id="UP000823775">
    <property type="component" value="Unassembled WGS sequence"/>
</dbReference>